<dbReference type="InParanoid" id="A0A067M6L4"/>
<dbReference type="OrthoDB" id="5803930at2759"/>
<sequence length="259" mass="27636">MPPRVCPDCGKEVVNLNRHINDVHTQTKQFPCNFVGCKHISTQRCNLQGHQIRNGHLSSETGGTIAPLSSGTFSPRSAVTPWPNPIYSGPSDRTVRVDYPYGGAAFAPPNVDVGHSPRSHLLGNVVATPLLAPQPIPRLLVENSNLPGPCLATTTGEGFTNLGPGPPQPLHILQFLSDDNRVYAPDTQHACFTGHCGPPIAVGEMAIPITNDGFQLANPHLTIGTAWTQRTEAGLYGLFGNVEDNSAAHNEGVWYGGES</sequence>
<dbReference type="Proteomes" id="UP000027195">
    <property type="component" value="Unassembled WGS sequence"/>
</dbReference>
<dbReference type="AlphaFoldDB" id="A0A067M6L4"/>
<reference evidence="2" key="1">
    <citation type="journal article" date="2014" name="Proc. Natl. Acad. Sci. U.S.A.">
        <title>Extensive sampling of basidiomycete genomes demonstrates inadequacy of the white-rot/brown-rot paradigm for wood decay fungi.</title>
        <authorList>
            <person name="Riley R."/>
            <person name="Salamov A.A."/>
            <person name="Brown D.W."/>
            <person name="Nagy L.G."/>
            <person name="Floudas D."/>
            <person name="Held B.W."/>
            <person name="Levasseur A."/>
            <person name="Lombard V."/>
            <person name="Morin E."/>
            <person name="Otillar R."/>
            <person name="Lindquist E.A."/>
            <person name="Sun H."/>
            <person name="LaButti K.M."/>
            <person name="Schmutz J."/>
            <person name="Jabbour D."/>
            <person name="Luo H."/>
            <person name="Baker S.E."/>
            <person name="Pisabarro A.G."/>
            <person name="Walton J.D."/>
            <person name="Blanchette R.A."/>
            <person name="Henrissat B."/>
            <person name="Martin F."/>
            <person name="Cullen D."/>
            <person name="Hibbett D.S."/>
            <person name="Grigoriev I.V."/>
        </authorList>
    </citation>
    <scope>NUCLEOTIDE SEQUENCE [LARGE SCALE GENOMIC DNA]</scope>
    <source>
        <strain evidence="2">FD-172 SS1</strain>
    </source>
</reference>
<gene>
    <name evidence="1" type="ORF">BOTBODRAFT_177426</name>
</gene>
<dbReference type="HOGENOM" id="CLU_093899_0_0_1"/>
<organism evidence="1 2">
    <name type="scientific">Botryobasidium botryosum (strain FD-172 SS1)</name>
    <dbReference type="NCBI Taxonomy" id="930990"/>
    <lineage>
        <taxon>Eukaryota</taxon>
        <taxon>Fungi</taxon>
        <taxon>Dikarya</taxon>
        <taxon>Basidiomycota</taxon>
        <taxon>Agaricomycotina</taxon>
        <taxon>Agaricomycetes</taxon>
        <taxon>Cantharellales</taxon>
        <taxon>Botryobasidiaceae</taxon>
        <taxon>Botryobasidium</taxon>
    </lineage>
</organism>
<name>A0A067M6L4_BOTB1</name>
<evidence type="ECO:0000313" key="1">
    <source>
        <dbReference type="EMBL" id="KDQ11398.1"/>
    </source>
</evidence>
<accession>A0A067M6L4</accession>
<evidence type="ECO:0000313" key="2">
    <source>
        <dbReference type="Proteomes" id="UP000027195"/>
    </source>
</evidence>
<keyword evidence="2" id="KW-1185">Reference proteome</keyword>
<proteinExistence type="predicted"/>
<dbReference type="EMBL" id="KL198059">
    <property type="protein sequence ID" value="KDQ11398.1"/>
    <property type="molecule type" value="Genomic_DNA"/>
</dbReference>
<protein>
    <submittedName>
        <fullName evidence="1">Uncharacterized protein</fullName>
    </submittedName>
</protein>